<dbReference type="InterPro" id="IPR029001">
    <property type="entry name" value="ITPase-like_fam"/>
</dbReference>
<protein>
    <recommendedName>
        <fullName evidence="3">dTTP/UTP pyrophosphatase</fullName>
        <shortName evidence="3">dTTPase/UTPase</shortName>
        <ecNumber evidence="3">3.6.1.9</ecNumber>
    </recommendedName>
    <alternativeName>
        <fullName evidence="3">Nucleoside triphosphate pyrophosphatase</fullName>
    </alternativeName>
    <alternativeName>
        <fullName evidence="3">Nucleotide pyrophosphatase</fullName>
        <shortName evidence="3">Nucleotide PPase</shortName>
    </alternativeName>
</protein>
<dbReference type="PIRSF" id="PIRSF006305">
    <property type="entry name" value="Maf"/>
    <property type="match status" value="1"/>
</dbReference>
<sequence length="215" mass="23484">MILIRKEGGSQLKFASYIPIILASGSPRRKELLESLGIQFEINPSNVDEHVNFTDSDFQGYVQLLAERKGDAVSKTAQESLVIAADTIVVYNGEVYPKPATPEEAVNFLETFAGNTHSVYTGVCLQYRGRTVVFSEETRVTFKPLDKQLIKAYVNSGDPMDKAGGYGIQTAGALLVEKIDGDYLNVVGLPLSKLVEVMRDEGFIELIGGELADDS</sequence>
<feature type="active site" description="Proton acceptor" evidence="3">
    <location>
        <position position="86"/>
    </location>
</feature>
<comment type="caution">
    <text evidence="3">Lacks conserved residue(s) required for the propagation of feature annotation.</text>
</comment>
<comment type="similarity">
    <text evidence="3">Belongs to the Maf family. YhdE subfamily.</text>
</comment>
<accession>A0ABR8U4S5</accession>
<evidence type="ECO:0000256" key="2">
    <source>
        <dbReference type="ARBA" id="ARBA00022801"/>
    </source>
</evidence>
<proteinExistence type="inferred from homology"/>
<dbReference type="Gene3D" id="3.90.950.10">
    <property type="match status" value="1"/>
</dbReference>
<evidence type="ECO:0000256" key="3">
    <source>
        <dbReference type="HAMAP-Rule" id="MF_00528"/>
    </source>
</evidence>
<dbReference type="NCBIfam" id="TIGR00172">
    <property type="entry name" value="maf"/>
    <property type="match status" value="1"/>
</dbReference>
<evidence type="ECO:0000313" key="5">
    <source>
        <dbReference type="Proteomes" id="UP000626786"/>
    </source>
</evidence>
<dbReference type="HAMAP" id="MF_00528">
    <property type="entry name" value="Maf"/>
    <property type="match status" value="1"/>
</dbReference>
<dbReference type="Pfam" id="PF02545">
    <property type="entry name" value="Maf"/>
    <property type="match status" value="1"/>
</dbReference>
<comment type="cofactor">
    <cofactor evidence="1 3">
        <name>a divalent metal cation</name>
        <dbReference type="ChEBI" id="CHEBI:60240"/>
    </cofactor>
</comment>
<keyword evidence="2 3" id="KW-0378">Hydrolase</keyword>
<comment type="subcellular location">
    <subcellularLocation>
        <location evidence="3">Cytoplasm</location>
    </subcellularLocation>
</comment>
<dbReference type="PANTHER" id="PTHR43213">
    <property type="entry name" value="BIFUNCTIONAL DTTP/UTP PYROPHOSPHATASE/METHYLTRANSFERASE PROTEIN-RELATED"/>
    <property type="match status" value="1"/>
</dbReference>
<keyword evidence="3" id="KW-0963">Cytoplasm</keyword>
<dbReference type="Proteomes" id="UP000626786">
    <property type="component" value="Unassembled WGS sequence"/>
</dbReference>
<organism evidence="4 5">
    <name type="scientific">Sporosarcina quadrami</name>
    <dbReference type="NCBI Taxonomy" id="2762234"/>
    <lineage>
        <taxon>Bacteria</taxon>
        <taxon>Bacillati</taxon>
        <taxon>Bacillota</taxon>
        <taxon>Bacilli</taxon>
        <taxon>Bacillales</taxon>
        <taxon>Caryophanaceae</taxon>
        <taxon>Sporosarcina</taxon>
    </lineage>
</organism>
<dbReference type="EC" id="3.6.1.9" evidence="3"/>
<comment type="caution">
    <text evidence="4">The sequence shown here is derived from an EMBL/GenBank/DDBJ whole genome shotgun (WGS) entry which is preliminary data.</text>
</comment>
<gene>
    <name evidence="4" type="primary">maf</name>
    <name evidence="4" type="ORF">H9649_00455</name>
</gene>
<reference evidence="4 5" key="1">
    <citation type="submission" date="2020-08" db="EMBL/GenBank/DDBJ databases">
        <title>A Genomic Blueprint of the Chicken Gut Microbiome.</title>
        <authorList>
            <person name="Gilroy R."/>
            <person name="Ravi A."/>
            <person name="Getino M."/>
            <person name="Pursley I."/>
            <person name="Horton D.L."/>
            <person name="Alikhan N.-F."/>
            <person name="Baker D."/>
            <person name="Gharbi K."/>
            <person name="Hall N."/>
            <person name="Watson M."/>
            <person name="Adriaenssens E.M."/>
            <person name="Foster-Nyarko E."/>
            <person name="Jarju S."/>
            <person name="Secka A."/>
            <person name="Antonio M."/>
            <person name="Oren A."/>
            <person name="Chaudhuri R."/>
            <person name="La Ragione R.M."/>
            <person name="Hildebrand F."/>
            <person name="Pallen M.J."/>
        </authorList>
    </citation>
    <scope>NUCLEOTIDE SEQUENCE [LARGE SCALE GENOMIC DNA]</scope>
    <source>
        <strain evidence="4 5">Sa2YVA2</strain>
    </source>
</reference>
<feature type="site" description="Important for substrate specificity" evidence="3">
    <location>
        <position position="28"/>
    </location>
</feature>
<keyword evidence="3" id="KW-0546">Nucleotide metabolism</keyword>
<dbReference type="InterPro" id="IPR003697">
    <property type="entry name" value="Maf-like"/>
</dbReference>
<evidence type="ECO:0000313" key="4">
    <source>
        <dbReference type="EMBL" id="MBD7983033.1"/>
    </source>
</evidence>
<feature type="site" description="Important for substrate specificity" evidence="3">
    <location>
        <position position="169"/>
    </location>
</feature>
<evidence type="ECO:0000256" key="1">
    <source>
        <dbReference type="ARBA" id="ARBA00001968"/>
    </source>
</evidence>
<dbReference type="PANTHER" id="PTHR43213:SF5">
    <property type="entry name" value="BIFUNCTIONAL DTTP_UTP PYROPHOSPHATASE_METHYLTRANSFERASE PROTEIN-RELATED"/>
    <property type="match status" value="1"/>
</dbReference>
<dbReference type="CDD" id="cd00555">
    <property type="entry name" value="Maf"/>
    <property type="match status" value="1"/>
</dbReference>
<feature type="site" description="Important for substrate specificity" evidence="3">
    <location>
        <position position="87"/>
    </location>
</feature>
<comment type="catalytic activity">
    <reaction evidence="3">
        <text>UTP + H2O = UMP + diphosphate + H(+)</text>
        <dbReference type="Rhea" id="RHEA:29395"/>
        <dbReference type="ChEBI" id="CHEBI:15377"/>
        <dbReference type="ChEBI" id="CHEBI:15378"/>
        <dbReference type="ChEBI" id="CHEBI:33019"/>
        <dbReference type="ChEBI" id="CHEBI:46398"/>
        <dbReference type="ChEBI" id="CHEBI:57865"/>
        <dbReference type="EC" id="3.6.1.9"/>
    </reaction>
</comment>
<keyword evidence="5" id="KW-1185">Reference proteome</keyword>
<comment type="catalytic activity">
    <reaction evidence="3">
        <text>dTTP + H2O = dTMP + diphosphate + H(+)</text>
        <dbReference type="Rhea" id="RHEA:28534"/>
        <dbReference type="ChEBI" id="CHEBI:15377"/>
        <dbReference type="ChEBI" id="CHEBI:15378"/>
        <dbReference type="ChEBI" id="CHEBI:33019"/>
        <dbReference type="ChEBI" id="CHEBI:37568"/>
        <dbReference type="ChEBI" id="CHEBI:63528"/>
        <dbReference type="EC" id="3.6.1.9"/>
    </reaction>
</comment>
<dbReference type="EMBL" id="JACSQN010000001">
    <property type="protein sequence ID" value="MBD7983033.1"/>
    <property type="molecule type" value="Genomic_DNA"/>
</dbReference>
<comment type="function">
    <text evidence="3">Nucleoside triphosphate pyrophosphatase that hydrolyzes dTTP and UTP. May have a dual role in cell division arrest and in preventing the incorporation of modified nucleotides into cellular nucleic acids.</text>
</comment>
<dbReference type="SUPFAM" id="SSF52972">
    <property type="entry name" value="ITPase-like"/>
    <property type="match status" value="1"/>
</dbReference>
<name>A0ABR8U4S5_9BACL</name>